<organism evidence="1 2">
    <name type="scientific">Tanacetum coccineum</name>
    <dbReference type="NCBI Taxonomy" id="301880"/>
    <lineage>
        <taxon>Eukaryota</taxon>
        <taxon>Viridiplantae</taxon>
        <taxon>Streptophyta</taxon>
        <taxon>Embryophyta</taxon>
        <taxon>Tracheophyta</taxon>
        <taxon>Spermatophyta</taxon>
        <taxon>Magnoliopsida</taxon>
        <taxon>eudicotyledons</taxon>
        <taxon>Gunneridae</taxon>
        <taxon>Pentapetalae</taxon>
        <taxon>asterids</taxon>
        <taxon>campanulids</taxon>
        <taxon>Asterales</taxon>
        <taxon>Asteraceae</taxon>
        <taxon>Asteroideae</taxon>
        <taxon>Anthemideae</taxon>
        <taxon>Anthemidinae</taxon>
        <taxon>Tanacetum</taxon>
    </lineage>
</organism>
<comment type="caution">
    <text evidence="1">The sequence shown here is derived from an EMBL/GenBank/DDBJ whole genome shotgun (WGS) entry which is preliminary data.</text>
</comment>
<name>A0ABQ4XHL6_9ASTR</name>
<keyword evidence="2" id="KW-1185">Reference proteome</keyword>
<accession>A0ABQ4XHL6</accession>
<proteinExistence type="predicted"/>
<dbReference type="Proteomes" id="UP001151760">
    <property type="component" value="Unassembled WGS sequence"/>
</dbReference>
<sequence>MLSPASHPHSYSVSSGKVQRVASDDLRDTLSVIFGLSELKGKVLRYHHRSLSADDNQIEGLLFREVARSLKLVKQIVNPRERITILDGQLVQFTIVYAYAKRSILLLDKQNWRSPWCSRIGRLCYGVAPGIKSLRYLLVVWRNLTGLYHCIISQTTVLIEPLVVVTGKVQTCSFGLPFGVVDDQQIHICCKEGANSALLLLHPRCGKDNGENYYEVHYRRSISYGNGLSVVTGGNESGSSNKGIPKDIYSLINHYTDAKDIWENMKMILEGSELTKDDRESQLYDEFEHFQSNQRKENIHGYYVRKYPTNHPNLINPTTRNHLLAGQLSTGLWKFSNRKLVKGLSNSTCPPHTFDGKVVVQDVRDDYNAINQGGHFRETMQEGNGVVGM</sequence>
<reference evidence="1" key="1">
    <citation type="journal article" date="2022" name="Int. J. Mol. Sci.">
        <title>Draft Genome of Tanacetum Coccineum: Genomic Comparison of Closely Related Tanacetum-Family Plants.</title>
        <authorList>
            <person name="Yamashiro T."/>
            <person name="Shiraishi A."/>
            <person name="Nakayama K."/>
            <person name="Satake H."/>
        </authorList>
    </citation>
    <scope>NUCLEOTIDE SEQUENCE</scope>
</reference>
<evidence type="ECO:0000313" key="1">
    <source>
        <dbReference type="EMBL" id="GJS64794.1"/>
    </source>
</evidence>
<evidence type="ECO:0000313" key="2">
    <source>
        <dbReference type="Proteomes" id="UP001151760"/>
    </source>
</evidence>
<protein>
    <submittedName>
        <fullName evidence="1">Uncharacterized protein</fullName>
    </submittedName>
</protein>
<dbReference type="EMBL" id="BQNB010009530">
    <property type="protein sequence ID" value="GJS64794.1"/>
    <property type="molecule type" value="Genomic_DNA"/>
</dbReference>
<reference evidence="1" key="2">
    <citation type="submission" date="2022-01" db="EMBL/GenBank/DDBJ databases">
        <authorList>
            <person name="Yamashiro T."/>
            <person name="Shiraishi A."/>
            <person name="Satake H."/>
            <person name="Nakayama K."/>
        </authorList>
    </citation>
    <scope>NUCLEOTIDE SEQUENCE</scope>
</reference>
<gene>
    <name evidence="1" type="ORF">Tco_0679358</name>
</gene>